<evidence type="ECO:0000313" key="1">
    <source>
        <dbReference type="EMBL" id="TGY77945.1"/>
    </source>
</evidence>
<accession>A0AC61RFE2</accession>
<organism evidence="1 2">
    <name type="scientific">Lepagella muris</name>
    <dbReference type="NCBI Taxonomy" id="3032870"/>
    <lineage>
        <taxon>Bacteria</taxon>
        <taxon>Pseudomonadati</taxon>
        <taxon>Bacteroidota</taxon>
        <taxon>Bacteroidia</taxon>
        <taxon>Bacteroidales</taxon>
        <taxon>Muribaculaceae</taxon>
        <taxon>Lepagella</taxon>
    </lineage>
</organism>
<name>A0AC61RFE2_9BACT</name>
<comment type="caution">
    <text evidence="1">The sequence shown here is derived from an EMBL/GenBank/DDBJ whole genome shotgun (WGS) entry which is preliminary data.</text>
</comment>
<dbReference type="Proteomes" id="UP000306319">
    <property type="component" value="Unassembled WGS sequence"/>
</dbReference>
<keyword evidence="2" id="KW-1185">Reference proteome</keyword>
<proteinExistence type="predicted"/>
<evidence type="ECO:0000313" key="2">
    <source>
        <dbReference type="Proteomes" id="UP000306319"/>
    </source>
</evidence>
<gene>
    <name evidence="1" type="ORF">E5331_12235</name>
</gene>
<reference evidence="1" key="1">
    <citation type="submission" date="2019-04" db="EMBL/GenBank/DDBJ databases">
        <title>Microbes associate with the intestines of laboratory mice.</title>
        <authorList>
            <person name="Navarre W."/>
            <person name="Wong E."/>
            <person name="Huang K."/>
            <person name="Tropini C."/>
            <person name="Ng K."/>
            <person name="Yu B."/>
        </authorList>
    </citation>
    <scope>NUCLEOTIDE SEQUENCE</scope>
    <source>
        <strain evidence="1">NM04_E33</strain>
    </source>
</reference>
<protein>
    <submittedName>
        <fullName evidence="1">FtsX-like permease family protein</fullName>
    </submittedName>
</protein>
<dbReference type="EMBL" id="SRYB01000018">
    <property type="protein sequence ID" value="TGY77945.1"/>
    <property type="molecule type" value="Genomic_DNA"/>
</dbReference>
<sequence>MLKLYRMKRRLLTQIRAEWRSNIWLAIELTIISVVLFYIVDFLWVRFTVINEPLGFNVDHCYRVQFATLPSGSPEYIPDRTAEESNRDILTILDRLGARPEVESVAMGTNAHFYNSSNSGELLTVDTFNTGGAGMFLNRMVSPDFPKVFRIYGAHGESPEKLASLLENPLTFLISDDAFKPVYGIGSMREFIGKDFSTYGGDTIRLVGTYSPVRYDDYVPRDYTRSMMRSMPKSEYYAFNELVVRVHDNMDNDFAENLMKDADSQYRVGNYFISAVDSFKDIRFVHQRSNVMVTRFYFTGGAFLAMNIFLGLLGTFWFRTRRRIPEIAIRMVNGATRGDILRRVVGEGELILLLVTPLAIVFDYQIVHLQLNQPYENAYFDPARFAICVLLTLSFMALMILAGVILPAVKAMRLQPAVALKSE</sequence>